<dbReference type="GO" id="GO:0035861">
    <property type="term" value="C:site of double-strand break"/>
    <property type="evidence" value="ECO:0007669"/>
    <property type="project" value="TreeGrafter"/>
</dbReference>
<dbReference type="GO" id="GO:0000793">
    <property type="term" value="C:condensed chromosome"/>
    <property type="evidence" value="ECO:0007669"/>
    <property type="project" value="TreeGrafter"/>
</dbReference>
<dbReference type="GO" id="GO:0003690">
    <property type="term" value="F:double-stranded DNA binding"/>
    <property type="evidence" value="ECO:0007669"/>
    <property type="project" value="TreeGrafter"/>
</dbReference>
<dbReference type="GO" id="GO:0044547">
    <property type="term" value="F:DNA topoisomerase binding"/>
    <property type="evidence" value="ECO:0007669"/>
    <property type="project" value="TreeGrafter"/>
</dbReference>
<reference evidence="2" key="1">
    <citation type="submission" date="2020-07" db="EMBL/GenBank/DDBJ databases">
        <title>Multicomponent nature underlies the extraordinary mechanical properties of spider dragline silk.</title>
        <authorList>
            <person name="Kono N."/>
            <person name="Nakamura H."/>
            <person name="Mori M."/>
            <person name="Yoshida Y."/>
            <person name="Ohtoshi R."/>
            <person name="Malay A.D."/>
            <person name="Moran D.A.P."/>
            <person name="Tomita M."/>
            <person name="Numata K."/>
            <person name="Arakawa K."/>
        </authorList>
    </citation>
    <scope>NUCLEOTIDE SEQUENCE</scope>
</reference>
<dbReference type="PANTHER" id="PTHR46060">
    <property type="entry name" value="MARINER MOS1 TRANSPOSASE-LIKE PROTEIN"/>
    <property type="match status" value="1"/>
</dbReference>
<name>A0A8X6FD71_TRICU</name>
<protein>
    <submittedName>
        <fullName evidence="2">Histone-lysine N-methyltransferase SETMAR</fullName>
    </submittedName>
</protein>
<evidence type="ECO:0000256" key="1">
    <source>
        <dbReference type="SAM" id="MobiDB-lite"/>
    </source>
</evidence>
<dbReference type="AlphaFoldDB" id="A0A8X6FD71"/>
<dbReference type="GO" id="GO:0015074">
    <property type="term" value="P:DNA integration"/>
    <property type="evidence" value="ECO:0007669"/>
    <property type="project" value="TreeGrafter"/>
</dbReference>
<dbReference type="Proteomes" id="UP000887116">
    <property type="component" value="Unassembled WGS sequence"/>
</dbReference>
<feature type="region of interest" description="Disordered" evidence="1">
    <location>
        <begin position="86"/>
        <end position="113"/>
    </location>
</feature>
<proteinExistence type="predicted"/>
<evidence type="ECO:0000313" key="2">
    <source>
        <dbReference type="EMBL" id="GFQ77395.1"/>
    </source>
</evidence>
<dbReference type="GO" id="GO:0000014">
    <property type="term" value="F:single-stranded DNA endodeoxyribonuclease activity"/>
    <property type="evidence" value="ECO:0007669"/>
    <property type="project" value="TreeGrafter"/>
</dbReference>
<dbReference type="GO" id="GO:0006303">
    <property type="term" value="P:double-strand break repair via nonhomologous end joining"/>
    <property type="evidence" value="ECO:0007669"/>
    <property type="project" value="TreeGrafter"/>
</dbReference>
<dbReference type="OrthoDB" id="8056906at2759"/>
<accession>A0A8X6FD71</accession>
<dbReference type="PANTHER" id="PTHR46060:SF2">
    <property type="entry name" value="HISTONE-LYSINE N-METHYLTRANSFERASE SETMAR"/>
    <property type="match status" value="1"/>
</dbReference>
<dbReference type="GO" id="GO:0042800">
    <property type="term" value="F:histone H3K4 methyltransferase activity"/>
    <property type="evidence" value="ECO:0007669"/>
    <property type="project" value="TreeGrafter"/>
</dbReference>
<keyword evidence="3" id="KW-1185">Reference proteome</keyword>
<dbReference type="EMBL" id="BMAO01021787">
    <property type="protein sequence ID" value="GFQ77395.1"/>
    <property type="molecule type" value="Genomic_DNA"/>
</dbReference>
<dbReference type="GO" id="GO:0031297">
    <property type="term" value="P:replication fork processing"/>
    <property type="evidence" value="ECO:0007669"/>
    <property type="project" value="TreeGrafter"/>
</dbReference>
<organism evidence="2 3">
    <name type="scientific">Trichonephila clavata</name>
    <name type="common">Joro spider</name>
    <name type="synonym">Nephila clavata</name>
    <dbReference type="NCBI Taxonomy" id="2740835"/>
    <lineage>
        <taxon>Eukaryota</taxon>
        <taxon>Metazoa</taxon>
        <taxon>Ecdysozoa</taxon>
        <taxon>Arthropoda</taxon>
        <taxon>Chelicerata</taxon>
        <taxon>Arachnida</taxon>
        <taxon>Araneae</taxon>
        <taxon>Araneomorphae</taxon>
        <taxon>Entelegynae</taxon>
        <taxon>Araneoidea</taxon>
        <taxon>Nephilidae</taxon>
        <taxon>Trichonephila</taxon>
    </lineage>
</organism>
<dbReference type="GO" id="GO:0046975">
    <property type="term" value="F:histone H3K36 methyltransferase activity"/>
    <property type="evidence" value="ECO:0007669"/>
    <property type="project" value="TreeGrafter"/>
</dbReference>
<evidence type="ECO:0000313" key="3">
    <source>
        <dbReference type="Proteomes" id="UP000887116"/>
    </source>
</evidence>
<comment type="caution">
    <text evidence="2">The sequence shown here is derived from an EMBL/GenBank/DDBJ whole genome shotgun (WGS) entry which is preliminary data.</text>
</comment>
<dbReference type="GO" id="GO:0005634">
    <property type="term" value="C:nucleus"/>
    <property type="evidence" value="ECO:0007669"/>
    <property type="project" value="TreeGrafter"/>
</dbReference>
<dbReference type="GO" id="GO:0003697">
    <property type="term" value="F:single-stranded DNA binding"/>
    <property type="evidence" value="ECO:0007669"/>
    <property type="project" value="TreeGrafter"/>
</dbReference>
<dbReference type="GO" id="GO:0000729">
    <property type="term" value="P:DNA double-strand break processing"/>
    <property type="evidence" value="ECO:0007669"/>
    <property type="project" value="TreeGrafter"/>
</dbReference>
<gene>
    <name evidence="2" type="primary">EAI_04805</name>
    <name evidence="2" type="ORF">TNCT_278761</name>
</gene>
<dbReference type="InterPro" id="IPR052709">
    <property type="entry name" value="Transposase-MT_Hybrid"/>
</dbReference>
<dbReference type="GO" id="GO:0044774">
    <property type="term" value="P:mitotic DNA integrity checkpoint signaling"/>
    <property type="evidence" value="ECO:0007669"/>
    <property type="project" value="TreeGrafter"/>
</dbReference>
<sequence>MPRPLGHHGHIEIFEVDRHGSSRSIEQELKIEHRIVLNHLHKGGFKKKLDVWVPHQLPKNMMDRISSSNALAKRNKIDPFLKRMVTRDVKNGSHTTTLSKSDRGQSVVKQLQR</sequence>